<dbReference type="PANTHER" id="PTHR47797">
    <property type="entry name" value="DEHYDROGENASE, PUTATIVE (AFU_ORTHOLOGUE AFUA_8G05805)-RELATED"/>
    <property type="match status" value="1"/>
</dbReference>
<dbReference type="AlphaFoldDB" id="A0A4Q4MN45"/>
<keyword evidence="6 8" id="KW-0472">Membrane</keyword>
<accession>A0A4Q4MN45</accession>
<feature type="signal peptide" evidence="9">
    <location>
        <begin position="1"/>
        <end position="20"/>
    </location>
</feature>
<keyword evidence="4" id="KW-0249">Electron transport</keyword>
<feature type="transmembrane region" description="Helical" evidence="8">
    <location>
        <begin position="262"/>
        <end position="283"/>
    </location>
</feature>
<feature type="transmembrane region" description="Helical" evidence="8">
    <location>
        <begin position="365"/>
        <end position="383"/>
    </location>
</feature>
<evidence type="ECO:0000256" key="8">
    <source>
        <dbReference type="SAM" id="Phobius"/>
    </source>
</evidence>
<dbReference type="CDD" id="cd08760">
    <property type="entry name" value="Cyt_b561_FRRS1_like"/>
    <property type="match status" value="1"/>
</dbReference>
<dbReference type="PANTHER" id="PTHR47797:SF3">
    <property type="entry name" value="CYTOCHROME B561 DOMAIN-CONTAINING PROTEIN"/>
    <property type="match status" value="1"/>
</dbReference>
<sequence length="429" mass="47627">MKRLNLFITSLFAVINVCRASDPVQICHIDSGLYSDACMAIKTVKSQHTRGHDLLMTFSVKFHQRNGWAAFGVGEIMDRALMFVLWPGEQEGDTVLSLRSTVGHDAPHPLKNQRQVHVHRTEVDENGFHVLQATCYSCETVGLGPLNATSEQQPWLFASSSIQKTRTNDPNLRMDMHTDYGLNFLNMAHAISTNQAEEYPIITGDRSSTHALGSSELHTPVIRSSINMWDAHGAILSFAVVLNCIGILLIRSGLKWAFRGHWLVQALSASGLLAGCLIGVMKSTHLFQIGSFTSIHKMIGLAIAVAVPVQITFGYKHHMNYVKYGERTRSSLVHVYLGRALFLALNLNVFLGLSHGRKSITLRWLWAMVVSIEMLAVGTMMFAKRTDNKKGYGHVEGEEFDPFVIGDEEEKLRDPESFEEGSSKGSIAS</sequence>
<feature type="domain" description="Cellobiose dehydrogenase-like cytochrome" evidence="11">
    <location>
        <begin position="50"/>
        <end position="194"/>
    </location>
</feature>
<feature type="region of interest" description="Disordered" evidence="7">
    <location>
        <begin position="400"/>
        <end position="429"/>
    </location>
</feature>
<proteinExistence type="predicted"/>
<evidence type="ECO:0000256" key="4">
    <source>
        <dbReference type="ARBA" id="ARBA00022982"/>
    </source>
</evidence>
<dbReference type="CDD" id="cd09630">
    <property type="entry name" value="CDH_like_cytochrome"/>
    <property type="match status" value="1"/>
</dbReference>
<feature type="domain" description="Cytochrome b561" evidence="10">
    <location>
        <begin position="258"/>
        <end position="354"/>
    </location>
</feature>
<protein>
    <recommendedName>
        <fullName evidence="14">Cytochrome b561 domain-containing protein</fullName>
    </recommendedName>
</protein>
<comment type="subcellular location">
    <subcellularLocation>
        <location evidence="1">Membrane</location>
    </subcellularLocation>
</comment>
<keyword evidence="5 8" id="KW-1133">Transmembrane helix</keyword>
<evidence type="ECO:0000256" key="1">
    <source>
        <dbReference type="ARBA" id="ARBA00004370"/>
    </source>
</evidence>
<dbReference type="Pfam" id="PF16010">
    <property type="entry name" value="CDH-cyt"/>
    <property type="match status" value="1"/>
</dbReference>
<dbReference type="GO" id="GO:0016020">
    <property type="term" value="C:membrane"/>
    <property type="evidence" value="ECO:0007669"/>
    <property type="project" value="UniProtKB-SubCell"/>
</dbReference>
<evidence type="ECO:0000313" key="13">
    <source>
        <dbReference type="Proteomes" id="UP000292402"/>
    </source>
</evidence>
<dbReference type="Gene3D" id="2.60.40.1210">
    <property type="entry name" value="Cellobiose dehydrogenase, cytochrome domain"/>
    <property type="match status" value="1"/>
</dbReference>
<evidence type="ECO:0000259" key="11">
    <source>
        <dbReference type="Pfam" id="PF16010"/>
    </source>
</evidence>
<evidence type="ECO:0008006" key="14">
    <source>
        <dbReference type="Google" id="ProtNLM"/>
    </source>
</evidence>
<keyword evidence="3 8" id="KW-0812">Transmembrane</keyword>
<keyword evidence="2" id="KW-0813">Transport</keyword>
<dbReference type="InterPro" id="IPR015920">
    <property type="entry name" value="Cellobiose_DH-like_cyt"/>
</dbReference>
<gene>
    <name evidence="12" type="ORF">AA0114_g3824</name>
</gene>
<evidence type="ECO:0000256" key="6">
    <source>
        <dbReference type="ARBA" id="ARBA00023136"/>
    </source>
</evidence>
<dbReference type="Gene3D" id="1.20.120.1770">
    <property type="match status" value="1"/>
</dbReference>
<evidence type="ECO:0000313" key="12">
    <source>
        <dbReference type="EMBL" id="RYN54498.1"/>
    </source>
</evidence>
<name>A0A4Q4MN45_9PLEO</name>
<evidence type="ECO:0000256" key="5">
    <source>
        <dbReference type="ARBA" id="ARBA00022989"/>
    </source>
</evidence>
<feature type="chain" id="PRO_5020289097" description="Cytochrome b561 domain-containing protein" evidence="9">
    <location>
        <begin position="21"/>
        <end position="429"/>
    </location>
</feature>
<evidence type="ECO:0000259" key="10">
    <source>
        <dbReference type="Pfam" id="PF03188"/>
    </source>
</evidence>
<reference evidence="13" key="1">
    <citation type="journal article" date="2019" name="bioRxiv">
        <title>Genomics, evolutionary history and diagnostics of the Alternaria alternata species group including apple and Asian pear pathotypes.</title>
        <authorList>
            <person name="Armitage A.D."/>
            <person name="Cockerton H.M."/>
            <person name="Sreenivasaprasad S."/>
            <person name="Woodhall J.W."/>
            <person name="Lane C.R."/>
            <person name="Harrison R.J."/>
            <person name="Clarkson J.P."/>
        </authorList>
    </citation>
    <scope>NUCLEOTIDE SEQUENCE [LARGE SCALE GENOMIC DNA]</scope>
    <source>
        <strain evidence="13">FERA 1082</strain>
    </source>
</reference>
<evidence type="ECO:0000256" key="3">
    <source>
        <dbReference type="ARBA" id="ARBA00022692"/>
    </source>
</evidence>
<dbReference type="SUPFAM" id="SSF49344">
    <property type="entry name" value="CBD9-like"/>
    <property type="match status" value="1"/>
</dbReference>
<organism evidence="12 13">
    <name type="scientific">Alternaria tenuissima</name>
    <dbReference type="NCBI Taxonomy" id="119927"/>
    <lineage>
        <taxon>Eukaryota</taxon>
        <taxon>Fungi</taxon>
        <taxon>Dikarya</taxon>
        <taxon>Ascomycota</taxon>
        <taxon>Pezizomycotina</taxon>
        <taxon>Dothideomycetes</taxon>
        <taxon>Pleosporomycetidae</taxon>
        <taxon>Pleosporales</taxon>
        <taxon>Pleosporineae</taxon>
        <taxon>Pleosporaceae</taxon>
        <taxon>Alternaria</taxon>
        <taxon>Alternaria sect. Alternaria</taxon>
        <taxon>Alternaria alternata complex</taxon>
    </lineage>
</organism>
<evidence type="ECO:0000256" key="7">
    <source>
        <dbReference type="SAM" id="MobiDB-lite"/>
    </source>
</evidence>
<dbReference type="InterPro" id="IPR006593">
    <property type="entry name" value="Cyt_b561/ferric_Rdtase_TM"/>
</dbReference>
<keyword evidence="9" id="KW-0732">Signal</keyword>
<dbReference type="Proteomes" id="UP000292402">
    <property type="component" value="Unassembled WGS sequence"/>
</dbReference>
<feature type="transmembrane region" description="Helical" evidence="8">
    <location>
        <begin position="336"/>
        <end position="353"/>
    </location>
</feature>
<evidence type="ECO:0000256" key="9">
    <source>
        <dbReference type="SAM" id="SignalP"/>
    </source>
</evidence>
<dbReference type="EMBL" id="PDXA01000010">
    <property type="protein sequence ID" value="RYN54498.1"/>
    <property type="molecule type" value="Genomic_DNA"/>
</dbReference>
<evidence type="ECO:0000256" key="2">
    <source>
        <dbReference type="ARBA" id="ARBA00022448"/>
    </source>
</evidence>
<feature type="compositionally biased region" description="Acidic residues" evidence="7">
    <location>
        <begin position="400"/>
        <end position="409"/>
    </location>
</feature>
<feature type="transmembrane region" description="Helical" evidence="8">
    <location>
        <begin position="295"/>
        <end position="315"/>
    </location>
</feature>
<comment type="caution">
    <text evidence="12">The sequence shown here is derived from an EMBL/GenBank/DDBJ whole genome shotgun (WGS) entry which is preliminary data.</text>
</comment>
<feature type="transmembrane region" description="Helical" evidence="8">
    <location>
        <begin position="231"/>
        <end position="250"/>
    </location>
</feature>
<dbReference type="Pfam" id="PF03188">
    <property type="entry name" value="Cytochrom_B561"/>
    <property type="match status" value="1"/>
</dbReference>